<evidence type="ECO:0000313" key="7">
    <source>
        <dbReference type="EMBL" id="KAJ8441101.1"/>
    </source>
</evidence>
<dbReference type="InterPro" id="IPR018499">
    <property type="entry name" value="Tetraspanin/Peripherin"/>
</dbReference>
<keyword evidence="3 6" id="KW-0812">Transmembrane</keyword>
<gene>
    <name evidence="7" type="ORF">Cgig2_006930</name>
</gene>
<protein>
    <recommendedName>
        <fullName evidence="9">Tetraspanin</fullName>
    </recommendedName>
</protein>
<keyword evidence="5 6" id="KW-0472">Membrane</keyword>
<sequence>MGVSNTLLACINCLTLCISLPFIIVGFIIKKTASSPCDPIMYKPLLAVGFTLLVISLLGLLGGCCRIQIFLWLYAIALFILIVGLLASVIIGGVILKGNVKGEDVFGGLKEYHLEGFSAWLRKIIVGPKNWKEIKDCMIKNEVCSRMHSFRTMFDFMAVKSSNLSSIETGCCKPPAQCGFEFNSDTEWNVPDEGLASEDPDCKTWDNDKEKLCYSCESCKAGYLAIFVKGWKKITILNAIITVVVFIVFIIAVYGLIKAKLESRFVISIAPPKKPHQLKWFLKETRRKRRMQCVLLP</sequence>
<dbReference type="GO" id="GO:0009734">
    <property type="term" value="P:auxin-activated signaling pathway"/>
    <property type="evidence" value="ECO:0007669"/>
    <property type="project" value="InterPro"/>
</dbReference>
<dbReference type="AlphaFoldDB" id="A0A9Q1KBM6"/>
<comment type="similarity">
    <text evidence="2">Belongs to the tetraspanin (TM4SF) family.</text>
</comment>
<evidence type="ECO:0000256" key="6">
    <source>
        <dbReference type="SAM" id="Phobius"/>
    </source>
</evidence>
<evidence type="ECO:0000256" key="4">
    <source>
        <dbReference type="ARBA" id="ARBA00022989"/>
    </source>
</evidence>
<comment type="caution">
    <text evidence="7">The sequence shown here is derived from an EMBL/GenBank/DDBJ whole genome shotgun (WGS) entry which is preliminary data.</text>
</comment>
<feature type="transmembrane region" description="Helical" evidence="6">
    <location>
        <begin position="41"/>
        <end position="63"/>
    </location>
</feature>
<evidence type="ECO:0000256" key="3">
    <source>
        <dbReference type="ARBA" id="ARBA00022692"/>
    </source>
</evidence>
<keyword evidence="4 6" id="KW-1133">Transmembrane helix</keyword>
<reference evidence="7" key="1">
    <citation type="submission" date="2022-04" db="EMBL/GenBank/DDBJ databases">
        <title>Carnegiea gigantea Genome sequencing and assembly v2.</title>
        <authorList>
            <person name="Copetti D."/>
            <person name="Sanderson M.J."/>
            <person name="Burquez A."/>
            <person name="Wojciechowski M.F."/>
        </authorList>
    </citation>
    <scope>NUCLEOTIDE SEQUENCE</scope>
    <source>
        <strain evidence="7">SGP5-SGP5p</strain>
        <tissue evidence="7">Aerial part</tissue>
    </source>
</reference>
<proteinExistence type="inferred from homology"/>
<accession>A0A9Q1KBM6</accession>
<keyword evidence="8" id="KW-1185">Reference proteome</keyword>
<organism evidence="7 8">
    <name type="scientific">Carnegiea gigantea</name>
    <dbReference type="NCBI Taxonomy" id="171969"/>
    <lineage>
        <taxon>Eukaryota</taxon>
        <taxon>Viridiplantae</taxon>
        <taxon>Streptophyta</taxon>
        <taxon>Embryophyta</taxon>
        <taxon>Tracheophyta</taxon>
        <taxon>Spermatophyta</taxon>
        <taxon>Magnoliopsida</taxon>
        <taxon>eudicotyledons</taxon>
        <taxon>Gunneridae</taxon>
        <taxon>Pentapetalae</taxon>
        <taxon>Caryophyllales</taxon>
        <taxon>Cactineae</taxon>
        <taxon>Cactaceae</taxon>
        <taxon>Cactoideae</taxon>
        <taxon>Echinocereeae</taxon>
        <taxon>Carnegiea</taxon>
    </lineage>
</organism>
<evidence type="ECO:0000256" key="2">
    <source>
        <dbReference type="ARBA" id="ARBA00006840"/>
    </source>
</evidence>
<dbReference type="InterPro" id="IPR044991">
    <property type="entry name" value="TET_plant"/>
</dbReference>
<dbReference type="PANTHER" id="PTHR32191">
    <property type="entry name" value="TETRASPANIN-8-RELATED"/>
    <property type="match status" value="1"/>
</dbReference>
<feature type="transmembrane region" description="Helical" evidence="6">
    <location>
        <begin position="69"/>
        <end position="96"/>
    </location>
</feature>
<evidence type="ECO:0000256" key="1">
    <source>
        <dbReference type="ARBA" id="ARBA00004141"/>
    </source>
</evidence>
<comment type="subcellular location">
    <subcellularLocation>
        <location evidence="1">Membrane</location>
        <topology evidence="1">Multi-pass membrane protein</topology>
    </subcellularLocation>
</comment>
<feature type="transmembrane region" description="Helical" evidence="6">
    <location>
        <begin position="6"/>
        <end position="29"/>
    </location>
</feature>
<dbReference type="Pfam" id="PF00335">
    <property type="entry name" value="Tetraspanin"/>
    <property type="match status" value="1"/>
</dbReference>
<name>A0A9Q1KBM6_9CARY</name>
<evidence type="ECO:0008006" key="9">
    <source>
        <dbReference type="Google" id="ProtNLM"/>
    </source>
</evidence>
<feature type="transmembrane region" description="Helical" evidence="6">
    <location>
        <begin position="236"/>
        <end position="257"/>
    </location>
</feature>
<dbReference type="Proteomes" id="UP001153076">
    <property type="component" value="Unassembled WGS sequence"/>
</dbReference>
<dbReference type="EMBL" id="JAKOGI010000175">
    <property type="protein sequence ID" value="KAJ8441101.1"/>
    <property type="molecule type" value="Genomic_DNA"/>
</dbReference>
<evidence type="ECO:0000256" key="5">
    <source>
        <dbReference type="ARBA" id="ARBA00023136"/>
    </source>
</evidence>
<dbReference type="OrthoDB" id="672773at2759"/>
<evidence type="ECO:0000313" key="8">
    <source>
        <dbReference type="Proteomes" id="UP001153076"/>
    </source>
</evidence>
<dbReference type="GO" id="GO:0016020">
    <property type="term" value="C:membrane"/>
    <property type="evidence" value="ECO:0007669"/>
    <property type="project" value="UniProtKB-SubCell"/>
</dbReference>